<dbReference type="Pfam" id="PF13936">
    <property type="entry name" value="HTH_38"/>
    <property type="match status" value="1"/>
</dbReference>
<organism evidence="2">
    <name type="scientific">mine drainage metagenome</name>
    <dbReference type="NCBI Taxonomy" id="410659"/>
    <lineage>
        <taxon>unclassified sequences</taxon>
        <taxon>metagenomes</taxon>
        <taxon>ecological metagenomes</taxon>
    </lineage>
</organism>
<dbReference type="PANTHER" id="PTHR10948">
    <property type="entry name" value="TRANSPOSASE"/>
    <property type="match status" value="1"/>
</dbReference>
<feature type="domain" description="Transposase IS30-like HTH" evidence="1">
    <location>
        <begin position="4"/>
        <end position="45"/>
    </location>
</feature>
<dbReference type="AlphaFoldDB" id="T1CCK7"/>
<feature type="non-terminal residue" evidence="2">
    <location>
        <position position="107"/>
    </location>
</feature>
<protein>
    <submittedName>
        <fullName evidence="2">Integrase catalytic region</fullName>
    </submittedName>
</protein>
<comment type="caution">
    <text evidence="2">The sequence shown here is derived from an EMBL/GenBank/DDBJ whole genome shotgun (WGS) entry which is preliminary data.</text>
</comment>
<reference evidence="2" key="1">
    <citation type="submission" date="2013-08" db="EMBL/GenBank/DDBJ databases">
        <authorList>
            <person name="Mendez C."/>
            <person name="Richter M."/>
            <person name="Ferrer M."/>
            <person name="Sanchez J."/>
        </authorList>
    </citation>
    <scope>NUCLEOTIDE SEQUENCE</scope>
</reference>
<dbReference type="GO" id="GO:0004803">
    <property type="term" value="F:transposase activity"/>
    <property type="evidence" value="ECO:0007669"/>
    <property type="project" value="TreeGrafter"/>
</dbReference>
<accession>T1CCK7</accession>
<dbReference type="EMBL" id="AUZZ01001411">
    <property type="protein sequence ID" value="EQD64430.1"/>
    <property type="molecule type" value="Genomic_DNA"/>
</dbReference>
<sequence length="107" mass="11823">MPGTALSVEEREEIRIGLEAGESFAELARALGRPTSTISREVARNDGRRVYRAVTAERRAVRKRRRPKSTRFEESPGLARHVEARLRALDSPTTIAIELARAGGIDG</sequence>
<dbReference type="InterPro" id="IPR025246">
    <property type="entry name" value="IS30-like_HTH"/>
</dbReference>
<name>T1CCK7_9ZZZZ</name>
<gene>
    <name evidence="2" type="ORF">B2A_02004</name>
</gene>
<evidence type="ECO:0000259" key="1">
    <source>
        <dbReference type="Pfam" id="PF13936"/>
    </source>
</evidence>
<proteinExistence type="predicted"/>
<evidence type="ECO:0000313" key="2">
    <source>
        <dbReference type="EMBL" id="EQD64430.1"/>
    </source>
</evidence>
<dbReference type="InterPro" id="IPR051917">
    <property type="entry name" value="Transposase-Integrase"/>
</dbReference>
<dbReference type="GO" id="GO:0032196">
    <property type="term" value="P:transposition"/>
    <property type="evidence" value="ECO:0007669"/>
    <property type="project" value="TreeGrafter"/>
</dbReference>
<dbReference type="PANTHER" id="PTHR10948:SF23">
    <property type="entry name" value="TRANSPOSASE INSI FOR INSERTION SEQUENCE ELEMENT IS30A-RELATED"/>
    <property type="match status" value="1"/>
</dbReference>
<reference evidence="2" key="2">
    <citation type="journal article" date="2014" name="ISME J.">
        <title>Microbial stratification in low pH oxic and suboxic macroscopic growths along an acid mine drainage.</title>
        <authorList>
            <person name="Mendez-Garcia C."/>
            <person name="Mesa V."/>
            <person name="Sprenger R.R."/>
            <person name="Richter M."/>
            <person name="Diez M.S."/>
            <person name="Solano J."/>
            <person name="Bargiela R."/>
            <person name="Golyshina O.V."/>
            <person name="Manteca A."/>
            <person name="Ramos J.L."/>
            <person name="Gallego J.R."/>
            <person name="Llorente I."/>
            <person name="Martins Dos Santos V.A."/>
            <person name="Jensen O.N."/>
            <person name="Pelaez A.I."/>
            <person name="Sanchez J."/>
            <person name="Ferrer M."/>
        </authorList>
    </citation>
    <scope>NUCLEOTIDE SEQUENCE</scope>
</reference>
<dbReference type="GO" id="GO:0005829">
    <property type="term" value="C:cytosol"/>
    <property type="evidence" value="ECO:0007669"/>
    <property type="project" value="TreeGrafter"/>
</dbReference>